<comment type="similarity">
    <text evidence="2 6">Belongs to the cytochrome P450 family.</text>
</comment>
<name>A0A6A6IFQ9_9PLEO</name>
<comment type="cofactor">
    <cofactor evidence="1 5">
        <name>heme</name>
        <dbReference type="ChEBI" id="CHEBI:30413"/>
    </cofactor>
</comment>
<dbReference type="Proteomes" id="UP000800094">
    <property type="component" value="Unassembled WGS sequence"/>
</dbReference>
<dbReference type="PRINTS" id="PR00385">
    <property type="entry name" value="P450"/>
</dbReference>
<dbReference type="GO" id="GO:0016705">
    <property type="term" value="F:oxidoreductase activity, acting on paired donors, with incorporation or reduction of molecular oxygen"/>
    <property type="evidence" value="ECO:0007669"/>
    <property type="project" value="InterPro"/>
</dbReference>
<dbReference type="Gene3D" id="1.10.630.10">
    <property type="entry name" value="Cytochrome P450"/>
    <property type="match status" value="1"/>
</dbReference>
<dbReference type="InterPro" id="IPR001128">
    <property type="entry name" value="Cyt_P450"/>
</dbReference>
<accession>A0A6A6IFQ9</accession>
<proteinExistence type="inferred from homology"/>
<dbReference type="PANTHER" id="PTHR24305:SF166">
    <property type="entry name" value="CYTOCHROME P450 12A4, MITOCHONDRIAL-RELATED"/>
    <property type="match status" value="1"/>
</dbReference>
<keyword evidence="8" id="KW-1185">Reference proteome</keyword>
<feature type="binding site" description="axial binding residue" evidence="5">
    <location>
        <position position="507"/>
    </location>
    <ligand>
        <name>heme</name>
        <dbReference type="ChEBI" id="CHEBI:30413"/>
    </ligand>
    <ligandPart>
        <name>Fe</name>
        <dbReference type="ChEBI" id="CHEBI:18248"/>
    </ligandPart>
</feature>
<keyword evidence="5 6" id="KW-0349">Heme</keyword>
<dbReference type="PANTHER" id="PTHR24305">
    <property type="entry name" value="CYTOCHROME P450"/>
    <property type="match status" value="1"/>
</dbReference>
<evidence type="ECO:0000256" key="4">
    <source>
        <dbReference type="ARBA" id="ARBA00023004"/>
    </source>
</evidence>
<dbReference type="PRINTS" id="PR00463">
    <property type="entry name" value="EP450I"/>
</dbReference>
<dbReference type="SUPFAM" id="SSF48264">
    <property type="entry name" value="Cytochrome P450"/>
    <property type="match status" value="1"/>
</dbReference>
<dbReference type="RefSeq" id="XP_033684409.1">
    <property type="nucleotide sequence ID" value="XM_033825863.1"/>
</dbReference>
<dbReference type="GO" id="GO:0020037">
    <property type="term" value="F:heme binding"/>
    <property type="evidence" value="ECO:0007669"/>
    <property type="project" value="InterPro"/>
</dbReference>
<dbReference type="GO" id="GO:0005506">
    <property type="term" value="F:iron ion binding"/>
    <property type="evidence" value="ECO:0007669"/>
    <property type="project" value="InterPro"/>
</dbReference>
<keyword evidence="6" id="KW-0503">Monooxygenase</keyword>
<dbReference type="Pfam" id="PF00067">
    <property type="entry name" value="p450"/>
    <property type="match status" value="1"/>
</dbReference>
<dbReference type="CDD" id="cd11070">
    <property type="entry name" value="CYP56-like"/>
    <property type="match status" value="1"/>
</dbReference>
<evidence type="ECO:0000313" key="7">
    <source>
        <dbReference type="EMBL" id="KAF2249405.1"/>
    </source>
</evidence>
<keyword evidence="6" id="KW-0560">Oxidoreductase</keyword>
<dbReference type="InterPro" id="IPR050121">
    <property type="entry name" value="Cytochrome_P450_monoxygenase"/>
</dbReference>
<dbReference type="OrthoDB" id="1470350at2759"/>
<protein>
    <submittedName>
        <fullName evidence="7">Putative cytochrome P450 oxidoreductase</fullName>
    </submittedName>
</protein>
<organism evidence="7 8">
    <name type="scientific">Trematosphaeria pertusa</name>
    <dbReference type="NCBI Taxonomy" id="390896"/>
    <lineage>
        <taxon>Eukaryota</taxon>
        <taxon>Fungi</taxon>
        <taxon>Dikarya</taxon>
        <taxon>Ascomycota</taxon>
        <taxon>Pezizomycotina</taxon>
        <taxon>Dothideomycetes</taxon>
        <taxon>Pleosporomycetidae</taxon>
        <taxon>Pleosporales</taxon>
        <taxon>Massarineae</taxon>
        <taxon>Trematosphaeriaceae</taxon>
        <taxon>Trematosphaeria</taxon>
    </lineage>
</organism>
<evidence type="ECO:0000256" key="6">
    <source>
        <dbReference type="RuleBase" id="RU000461"/>
    </source>
</evidence>
<evidence type="ECO:0000313" key="8">
    <source>
        <dbReference type="Proteomes" id="UP000800094"/>
    </source>
</evidence>
<dbReference type="InterPro" id="IPR017972">
    <property type="entry name" value="Cyt_P450_CS"/>
</dbReference>
<keyword evidence="3 5" id="KW-0479">Metal-binding</keyword>
<gene>
    <name evidence="7" type="ORF">BU26DRAFT_484807</name>
</gene>
<evidence type="ECO:0000256" key="1">
    <source>
        <dbReference type="ARBA" id="ARBA00001971"/>
    </source>
</evidence>
<evidence type="ECO:0000256" key="5">
    <source>
        <dbReference type="PIRSR" id="PIRSR602401-1"/>
    </source>
</evidence>
<dbReference type="AlphaFoldDB" id="A0A6A6IFQ9"/>
<dbReference type="InterPro" id="IPR002401">
    <property type="entry name" value="Cyt_P450_E_grp-I"/>
</dbReference>
<sequence length="572" mass="65064">MSTMYTPSAMSLLLVATGAFLLVQGLRLSRNIAKARATGLRVVVTPLLETQVLAQLVTPFLRALYSTHLDAGKGWPRWCRFMIKDWSWEDKRFAHEEYGDTFICVSPEGMICYSADAALAWDVMNRRYDFTKPRDKYKILEPYGPNVATAEGAEYRFHVRITAPAFSDGNGINNLVWDETMRQTRALLREWAKGSPKDIREDVNALTLAVISLAGFGRKLESVTEQAKDIPTGYKISFLRAISDTTTFMLAILVFPAWLLRISPYAKAELAHSQLDKYLRQMIRAEKKKIEDGLGEETKGARRNLLNMVVESSYEAGQEEEKRHAAERDKSVRKHAFTEDEVMGNLFIYLLAGYETTANSIAYGLIVLALEPDLRQRLSESIASVWSRAVAQGRKHLSYQDDFSELQYLYGFMYETFRLYPGVTLITKLCHQSQEVLIENTSHILPAGCRVYLSAPGVHYNEKYWENPTELRPERWSESRKAATVAADKTRQMRGTLLTFSDGARVCLGRKFAQAEFMAFFAALLHEYEVCFAEGTDVEQARRDLSWKSSGKVTLAPLQHFQLKLKRREKAA</sequence>
<keyword evidence="4 5" id="KW-0408">Iron</keyword>
<dbReference type="EMBL" id="ML987195">
    <property type="protein sequence ID" value="KAF2249405.1"/>
    <property type="molecule type" value="Genomic_DNA"/>
</dbReference>
<evidence type="ECO:0000256" key="3">
    <source>
        <dbReference type="ARBA" id="ARBA00022723"/>
    </source>
</evidence>
<reference evidence="7" key="1">
    <citation type="journal article" date="2020" name="Stud. Mycol.">
        <title>101 Dothideomycetes genomes: a test case for predicting lifestyles and emergence of pathogens.</title>
        <authorList>
            <person name="Haridas S."/>
            <person name="Albert R."/>
            <person name="Binder M."/>
            <person name="Bloem J."/>
            <person name="Labutti K."/>
            <person name="Salamov A."/>
            <person name="Andreopoulos B."/>
            <person name="Baker S."/>
            <person name="Barry K."/>
            <person name="Bills G."/>
            <person name="Bluhm B."/>
            <person name="Cannon C."/>
            <person name="Castanera R."/>
            <person name="Culley D."/>
            <person name="Daum C."/>
            <person name="Ezra D."/>
            <person name="Gonzalez J."/>
            <person name="Henrissat B."/>
            <person name="Kuo A."/>
            <person name="Liang C."/>
            <person name="Lipzen A."/>
            <person name="Lutzoni F."/>
            <person name="Magnuson J."/>
            <person name="Mondo S."/>
            <person name="Nolan M."/>
            <person name="Ohm R."/>
            <person name="Pangilinan J."/>
            <person name="Park H.-J."/>
            <person name="Ramirez L."/>
            <person name="Alfaro M."/>
            <person name="Sun H."/>
            <person name="Tritt A."/>
            <person name="Yoshinaga Y."/>
            <person name="Zwiers L.-H."/>
            <person name="Turgeon B."/>
            <person name="Goodwin S."/>
            <person name="Spatafora J."/>
            <person name="Crous P."/>
            <person name="Grigoriev I."/>
        </authorList>
    </citation>
    <scope>NUCLEOTIDE SEQUENCE</scope>
    <source>
        <strain evidence="7">CBS 122368</strain>
    </source>
</reference>
<dbReference type="GO" id="GO:0004497">
    <property type="term" value="F:monooxygenase activity"/>
    <property type="evidence" value="ECO:0007669"/>
    <property type="project" value="UniProtKB-KW"/>
</dbReference>
<evidence type="ECO:0000256" key="2">
    <source>
        <dbReference type="ARBA" id="ARBA00010617"/>
    </source>
</evidence>
<dbReference type="InterPro" id="IPR036396">
    <property type="entry name" value="Cyt_P450_sf"/>
</dbReference>
<dbReference type="PROSITE" id="PS00086">
    <property type="entry name" value="CYTOCHROME_P450"/>
    <property type="match status" value="1"/>
</dbReference>
<dbReference type="GeneID" id="54579193"/>